<evidence type="ECO:0000256" key="1">
    <source>
        <dbReference type="ARBA" id="ARBA00001946"/>
    </source>
</evidence>
<dbReference type="Pfam" id="PF00293">
    <property type="entry name" value="NUDIX"/>
    <property type="match status" value="1"/>
</dbReference>
<evidence type="ECO:0000259" key="3">
    <source>
        <dbReference type="PROSITE" id="PS51462"/>
    </source>
</evidence>
<sequence length="176" mass="19268">METLASKRVYDNPLLSVREDVVRRADGSTGRYAVVDTADIAVVVPWDGERLHLVEQYRHPVAGRRWELPSGSAEASDGSDPETVARRELREETGLQAAELVVLGTLEVTPSLVAHRCTVFLATGLSAGATQRDAGEQDMRSAWFSEAEVVEMVRSGRLVDAKSIAALTLLRLRRPT</sequence>
<proteinExistence type="predicted"/>
<dbReference type="Gene3D" id="3.90.79.10">
    <property type="entry name" value="Nucleoside Triphosphate Pyrophosphohydrolase"/>
    <property type="match status" value="1"/>
</dbReference>
<comment type="cofactor">
    <cofactor evidence="1">
        <name>Mg(2+)</name>
        <dbReference type="ChEBI" id="CHEBI:18420"/>
    </cofactor>
</comment>
<dbReference type="EC" id="3.6.-.-" evidence="4"/>
<dbReference type="SUPFAM" id="SSF55811">
    <property type="entry name" value="Nudix"/>
    <property type="match status" value="1"/>
</dbReference>
<keyword evidence="2 4" id="KW-0378">Hydrolase</keyword>
<accession>A0ABT8FHR7</accession>
<comment type="caution">
    <text evidence="4">The sequence shown here is derived from an EMBL/GenBank/DDBJ whole genome shotgun (WGS) entry which is preliminary data.</text>
</comment>
<dbReference type="GO" id="GO:0016787">
    <property type="term" value="F:hydrolase activity"/>
    <property type="evidence" value="ECO:0007669"/>
    <property type="project" value="UniProtKB-KW"/>
</dbReference>
<dbReference type="Proteomes" id="UP001168620">
    <property type="component" value="Unassembled WGS sequence"/>
</dbReference>
<organism evidence="4 5">
    <name type="scientific">Nocardioides oceani</name>
    <dbReference type="NCBI Taxonomy" id="3058369"/>
    <lineage>
        <taxon>Bacteria</taxon>
        <taxon>Bacillati</taxon>
        <taxon>Actinomycetota</taxon>
        <taxon>Actinomycetes</taxon>
        <taxon>Propionibacteriales</taxon>
        <taxon>Nocardioidaceae</taxon>
        <taxon>Nocardioides</taxon>
    </lineage>
</organism>
<reference evidence="4" key="1">
    <citation type="submission" date="2023-06" db="EMBL/GenBank/DDBJ databases">
        <title>Draft genome sequence of Nocardioides sp. SOB77.</title>
        <authorList>
            <person name="Zhang G."/>
        </authorList>
    </citation>
    <scope>NUCLEOTIDE SEQUENCE</scope>
    <source>
        <strain evidence="4">SOB77</strain>
    </source>
</reference>
<protein>
    <submittedName>
        <fullName evidence="4">NUDIX hydrolase</fullName>
        <ecNumber evidence="4">3.6.-.-</ecNumber>
    </submittedName>
</protein>
<gene>
    <name evidence="4" type="ORF">QWY28_14000</name>
</gene>
<evidence type="ECO:0000256" key="2">
    <source>
        <dbReference type="ARBA" id="ARBA00022801"/>
    </source>
</evidence>
<dbReference type="CDD" id="cd24161">
    <property type="entry name" value="NUDIX_ADPRase_Ndx2"/>
    <property type="match status" value="1"/>
</dbReference>
<dbReference type="PANTHER" id="PTHR11839">
    <property type="entry name" value="UDP/ADP-SUGAR PYROPHOSPHATASE"/>
    <property type="match status" value="1"/>
</dbReference>
<dbReference type="InterPro" id="IPR000086">
    <property type="entry name" value="NUDIX_hydrolase_dom"/>
</dbReference>
<name>A0ABT8FHR7_9ACTN</name>
<dbReference type="RefSeq" id="WP_300953169.1">
    <property type="nucleotide sequence ID" value="NZ_JAUHJQ010000005.1"/>
</dbReference>
<keyword evidence="5" id="KW-1185">Reference proteome</keyword>
<dbReference type="EMBL" id="JAUHJQ010000005">
    <property type="protein sequence ID" value="MDN4174070.1"/>
    <property type="molecule type" value="Genomic_DNA"/>
</dbReference>
<dbReference type="InterPro" id="IPR015797">
    <property type="entry name" value="NUDIX_hydrolase-like_dom_sf"/>
</dbReference>
<evidence type="ECO:0000313" key="4">
    <source>
        <dbReference type="EMBL" id="MDN4174070.1"/>
    </source>
</evidence>
<evidence type="ECO:0000313" key="5">
    <source>
        <dbReference type="Proteomes" id="UP001168620"/>
    </source>
</evidence>
<dbReference type="PANTHER" id="PTHR11839:SF18">
    <property type="entry name" value="NUDIX HYDROLASE DOMAIN-CONTAINING PROTEIN"/>
    <property type="match status" value="1"/>
</dbReference>
<feature type="domain" description="Nudix hydrolase" evidence="3">
    <location>
        <begin position="33"/>
        <end position="166"/>
    </location>
</feature>
<dbReference type="PROSITE" id="PS51462">
    <property type="entry name" value="NUDIX"/>
    <property type="match status" value="1"/>
</dbReference>